<accession>A0A372IJF5</accession>
<protein>
    <submittedName>
        <fullName evidence="2">Type I-C CRISPR-associated protein Cas8c/Csd1</fullName>
    </submittedName>
</protein>
<comment type="caution">
    <text evidence="2">The sequence shown here is derived from an EMBL/GenBank/DDBJ whole genome shotgun (WGS) entry which is preliminary data.</text>
</comment>
<name>A0A372IJF5_9BACT</name>
<dbReference type="Proteomes" id="UP000264702">
    <property type="component" value="Unassembled WGS sequence"/>
</dbReference>
<sequence length="597" mass="66495">MADLSGRSGAVILHELRELARREGLVDDPAFESKPVRWIIVLDEDGSYLSLRDTEQEVPLPEGKKGKPKRQASMYGIPRRMGRTSKAVPDFLVDKSEYVLGAEPDDKRSMEDLKARRKLFADLLNEAAESAQSEAGKAVSKFLANDAERERCASEIAERGYAGNDLLTFRVDGAMLHDDETLRTWWRQRGASGTTENAAITRQCLLCGESRPSVDKHDALQIAGAVTSGVSLVTFNSAAFEKYGLERNDNAPICRECMTAYVEGLRRLINSRYISARTGDPVTPQNVRLTGDTTAVYWANVQDELTSLLSELMYSPQKVRDLLNSPHRGQHSSSANERFFCLIISGAQGRAMLRSMHTGTLSDLEKNLNRYFDAIRLEGDRGEPKPLGFLLRSLVLQGKLDRLPPRLAGEVFFGILFGEKLPQLVLSAAVQRNRAEQKVTPERAALLQLFFASHQQKEVPLMSLDAQSTDAPYRLGRLLSTYEQLQRRAQGGNLNRTLVDRYFGAASTRPGTVFPQLVRLSQNHLGKLGPAGGFYQSLITGIVDGIDNFPAMLTLEEQGRFALGYYHQRQSFFRSNKKEENDATEPTTDTSEGENIQ</sequence>
<dbReference type="InterPro" id="IPR010144">
    <property type="entry name" value="CRISPR-assoc_prot_Csd1-typ"/>
</dbReference>
<proteinExistence type="predicted"/>
<organism evidence="2 3">
    <name type="scientific">Paracidobacterium acidisoli</name>
    <dbReference type="NCBI Taxonomy" id="2303751"/>
    <lineage>
        <taxon>Bacteria</taxon>
        <taxon>Pseudomonadati</taxon>
        <taxon>Acidobacteriota</taxon>
        <taxon>Terriglobia</taxon>
        <taxon>Terriglobales</taxon>
        <taxon>Acidobacteriaceae</taxon>
        <taxon>Paracidobacterium</taxon>
    </lineage>
</organism>
<dbReference type="NCBIfam" id="TIGR01863">
    <property type="entry name" value="cas_Csd1"/>
    <property type="match status" value="1"/>
</dbReference>
<dbReference type="AlphaFoldDB" id="A0A372IJF5"/>
<dbReference type="Pfam" id="PF09709">
    <property type="entry name" value="Cas_Csd1"/>
    <property type="match status" value="1"/>
</dbReference>
<evidence type="ECO:0000313" key="2">
    <source>
        <dbReference type="EMBL" id="RFU15082.1"/>
    </source>
</evidence>
<evidence type="ECO:0000256" key="1">
    <source>
        <dbReference type="SAM" id="MobiDB-lite"/>
    </source>
</evidence>
<reference evidence="2 3" key="1">
    <citation type="submission" date="2018-08" db="EMBL/GenBank/DDBJ databases">
        <title>Acidipila sp. 4G-K13, an acidobacterium isolated from forest soil.</title>
        <authorList>
            <person name="Gao Z.-H."/>
            <person name="Qiu L.-H."/>
        </authorList>
    </citation>
    <scope>NUCLEOTIDE SEQUENCE [LARGE SCALE GENOMIC DNA]</scope>
    <source>
        <strain evidence="2 3">4G-K13</strain>
    </source>
</reference>
<feature type="compositionally biased region" description="Polar residues" evidence="1">
    <location>
        <begin position="584"/>
        <end position="597"/>
    </location>
</feature>
<feature type="region of interest" description="Disordered" evidence="1">
    <location>
        <begin position="576"/>
        <end position="597"/>
    </location>
</feature>
<evidence type="ECO:0000313" key="3">
    <source>
        <dbReference type="Proteomes" id="UP000264702"/>
    </source>
</evidence>
<gene>
    <name evidence="2" type="primary">cas8c</name>
    <name evidence="2" type="ORF">D0Y96_18240</name>
</gene>
<dbReference type="EMBL" id="QVQT01000007">
    <property type="protein sequence ID" value="RFU15082.1"/>
    <property type="molecule type" value="Genomic_DNA"/>
</dbReference>
<keyword evidence="3" id="KW-1185">Reference proteome</keyword>